<evidence type="ECO:0000259" key="3">
    <source>
        <dbReference type="PROSITE" id="PS50076"/>
    </source>
</evidence>
<dbReference type="Gene3D" id="2.60.260.20">
    <property type="entry name" value="Urease metallochaperone UreE, N-terminal domain"/>
    <property type="match status" value="2"/>
</dbReference>
<feature type="compositionally biased region" description="Basic residues" evidence="2">
    <location>
        <begin position="273"/>
        <end position="283"/>
    </location>
</feature>
<dbReference type="InterPro" id="IPR008971">
    <property type="entry name" value="HSP40/DnaJ_pept-bd"/>
</dbReference>
<dbReference type="SUPFAM" id="SSF46565">
    <property type="entry name" value="Chaperone J-domain"/>
    <property type="match status" value="1"/>
</dbReference>
<dbReference type="GO" id="GO:0042026">
    <property type="term" value="P:protein refolding"/>
    <property type="evidence" value="ECO:0007669"/>
    <property type="project" value="TreeGrafter"/>
</dbReference>
<feature type="domain" description="J" evidence="3">
    <location>
        <begin position="4"/>
        <end position="69"/>
    </location>
</feature>
<dbReference type="PRINTS" id="PR00625">
    <property type="entry name" value="JDOMAIN"/>
</dbReference>
<dbReference type="Gene3D" id="1.10.287.110">
    <property type="entry name" value="DnaJ domain"/>
    <property type="match status" value="1"/>
</dbReference>
<proteinExistence type="predicted"/>
<evidence type="ECO:0000313" key="4">
    <source>
        <dbReference type="EMBL" id="QDU90777.1"/>
    </source>
</evidence>
<evidence type="ECO:0000256" key="1">
    <source>
        <dbReference type="ARBA" id="ARBA00023186"/>
    </source>
</evidence>
<accession>A0A518DH22</accession>
<dbReference type="CDD" id="cd06257">
    <property type="entry name" value="DnaJ"/>
    <property type="match status" value="1"/>
</dbReference>
<dbReference type="EMBL" id="CP036291">
    <property type="protein sequence ID" value="QDU90777.1"/>
    <property type="molecule type" value="Genomic_DNA"/>
</dbReference>
<dbReference type="Pfam" id="PF00226">
    <property type="entry name" value="DnaJ"/>
    <property type="match status" value="1"/>
</dbReference>
<name>A0A518DH22_9BACT</name>
<dbReference type="PANTHER" id="PTHR43096:SF52">
    <property type="entry name" value="DNAJ HOMOLOG 1, MITOCHONDRIAL-RELATED"/>
    <property type="match status" value="1"/>
</dbReference>
<dbReference type="InterPro" id="IPR036869">
    <property type="entry name" value="J_dom_sf"/>
</dbReference>
<dbReference type="GO" id="GO:0051082">
    <property type="term" value="F:unfolded protein binding"/>
    <property type="evidence" value="ECO:0007669"/>
    <property type="project" value="InterPro"/>
</dbReference>
<keyword evidence="5" id="KW-1185">Reference proteome</keyword>
<dbReference type="RefSeq" id="WP_145289950.1">
    <property type="nucleotide sequence ID" value="NZ_CP036291.1"/>
</dbReference>
<organism evidence="4 5">
    <name type="scientific">Pirellulimonas nuda</name>
    <dbReference type="NCBI Taxonomy" id="2528009"/>
    <lineage>
        <taxon>Bacteria</taxon>
        <taxon>Pseudomonadati</taxon>
        <taxon>Planctomycetota</taxon>
        <taxon>Planctomycetia</taxon>
        <taxon>Pirellulales</taxon>
        <taxon>Lacipirellulaceae</taxon>
        <taxon>Pirellulimonas</taxon>
    </lineage>
</organism>
<dbReference type="PROSITE" id="PS50076">
    <property type="entry name" value="DNAJ_2"/>
    <property type="match status" value="1"/>
</dbReference>
<dbReference type="FunFam" id="2.60.260.20:FF:000013">
    <property type="entry name" value="DnaJ subfamily B member 11"/>
    <property type="match status" value="1"/>
</dbReference>
<dbReference type="CDD" id="cd10747">
    <property type="entry name" value="DnaJ_C"/>
    <property type="match status" value="1"/>
</dbReference>
<dbReference type="Proteomes" id="UP000317429">
    <property type="component" value="Chromosome"/>
</dbReference>
<dbReference type="SUPFAM" id="SSF49493">
    <property type="entry name" value="HSP40/DnaJ peptide-binding domain"/>
    <property type="match status" value="2"/>
</dbReference>
<dbReference type="KEGG" id="pnd:Pla175_41900"/>
<dbReference type="InterPro" id="IPR018253">
    <property type="entry name" value="DnaJ_domain_CS"/>
</dbReference>
<gene>
    <name evidence="4" type="primary">dnaJ_2</name>
    <name evidence="4" type="ORF">Pla175_41900</name>
</gene>
<dbReference type="Pfam" id="PF01556">
    <property type="entry name" value="DnaJ_C"/>
    <property type="match status" value="1"/>
</dbReference>
<dbReference type="InterPro" id="IPR002939">
    <property type="entry name" value="DnaJ_C"/>
</dbReference>
<evidence type="ECO:0000256" key="2">
    <source>
        <dbReference type="SAM" id="MobiDB-lite"/>
    </source>
</evidence>
<dbReference type="InterPro" id="IPR001623">
    <property type="entry name" value="DnaJ_domain"/>
</dbReference>
<dbReference type="OrthoDB" id="9779889at2"/>
<feature type="region of interest" description="Disordered" evidence="2">
    <location>
        <begin position="263"/>
        <end position="288"/>
    </location>
</feature>
<dbReference type="SMART" id="SM00271">
    <property type="entry name" value="DnaJ"/>
    <property type="match status" value="1"/>
</dbReference>
<protein>
    <submittedName>
        <fullName evidence="4">Chaperone protein DnaJ</fullName>
    </submittedName>
</protein>
<dbReference type="PROSITE" id="PS00636">
    <property type="entry name" value="DNAJ_1"/>
    <property type="match status" value="1"/>
</dbReference>
<dbReference type="GO" id="GO:0005737">
    <property type="term" value="C:cytoplasm"/>
    <property type="evidence" value="ECO:0007669"/>
    <property type="project" value="TreeGrafter"/>
</dbReference>
<reference evidence="4 5" key="1">
    <citation type="submission" date="2019-02" db="EMBL/GenBank/DDBJ databases">
        <title>Deep-cultivation of Planctomycetes and their phenomic and genomic characterization uncovers novel biology.</title>
        <authorList>
            <person name="Wiegand S."/>
            <person name="Jogler M."/>
            <person name="Boedeker C."/>
            <person name="Pinto D."/>
            <person name="Vollmers J."/>
            <person name="Rivas-Marin E."/>
            <person name="Kohn T."/>
            <person name="Peeters S.H."/>
            <person name="Heuer A."/>
            <person name="Rast P."/>
            <person name="Oberbeckmann S."/>
            <person name="Bunk B."/>
            <person name="Jeske O."/>
            <person name="Meyerdierks A."/>
            <person name="Storesund J.E."/>
            <person name="Kallscheuer N."/>
            <person name="Luecker S."/>
            <person name="Lage O.M."/>
            <person name="Pohl T."/>
            <person name="Merkel B.J."/>
            <person name="Hornburger P."/>
            <person name="Mueller R.-W."/>
            <person name="Bruemmer F."/>
            <person name="Labrenz M."/>
            <person name="Spormann A.M."/>
            <person name="Op den Camp H."/>
            <person name="Overmann J."/>
            <person name="Amann R."/>
            <person name="Jetten M.S.M."/>
            <person name="Mascher T."/>
            <person name="Medema M.H."/>
            <person name="Devos D.P."/>
            <person name="Kaster A.-K."/>
            <person name="Ovreas L."/>
            <person name="Rohde M."/>
            <person name="Galperin M.Y."/>
            <person name="Jogler C."/>
        </authorList>
    </citation>
    <scope>NUCLEOTIDE SEQUENCE [LARGE SCALE GENOMIC DNA]</scope>
    <source>
        <strain evidence="4 5">Pla175</strain>
    </source>
</reference>
<dbReference type="AlphaFoldDB" id="A0A518DH22"/>
<dbReference type="PANTHER" id="PTHR43096">
    <property type="entry name" value="DNAJ HOMOLOG 1, MITOCHONDRIAL-RELATED"/>
    <property type="match status" value="1"/>
</dbReference>
<keyword evidence="1" id="KW-0143">Chaperone</keyword>
<evidence type="ECO:0000313" key="5">
    <source>
        <dbReference type="Proteomes" id="UP000317429"/>
    </source>
</evidence>
<sequence length="329" mass="34266">MAQDHYATLGLSKGASEDEVRKAYRDLARKYHPDLNPEDDAAKKKFHEVQAAFEVLNDPKKRELYDRYGANYEAMSGAGGARGGWPGGAPGGGGAGEYEFDINDIFGGGGGGATGGGGFADLFRQFRTPGAGGAGGAGRERHGRAAAQRGADVSHEITVPFATAVLGGTAALQLSRATGKQETISVQVPAGITSGKKIRLRGQGNPSPNGGADGDILLTVRVAGHPLFERTGNRLDLRVPITLAEAAAGGKIDVPTPHGAVTLSVPPGSSSGKRLRVRGHGVRPKSGEPGDLYVELQVVLPEGLTDEDRSQLVEIAGRHPENPRSTLKW</sequence>